<feature type="region of interest" description="Disordered" evidence="1">
    <location>
        <begin position="72"/>
        <end position="97"/>
    </location>
</feature>
<keyword evidence="3" id="KW-1185">Reference proteome</keyword>
<evidence type="ECO:0000313" key="3">
    <source>
        <dbReference type="Proteomes" id="UP000054266"/>
    </source>
</evidence>
<organism evidence="2 3">
    <name type="scientific">Phialophora macrospora</name>
    <dbReference type="NCBI Taxonomy" id="1851006"/>
    <lineage>
        <taxon>Eukaryota</taxon>
        <taxon>Fungi</taxon>
        <taxon>Dikarya</taxon>
        <taxon>Ascomycota</taxon>
        <taxon>Pezizomycotina</taxon>
        <taxon>Eurotiomycetes</taxon>
        <taxon>Chaetothyriomycetidae</taxon>
        <taxon>Chaetothyriales</taxon>
        <taxon>Herpotrichiellaceae</taxon>
        <taxon>Phialophora</taxon>
    </lineage>
</organism>
<dbReference type="HOGENOM" id="CLU_133358_0_0_1"/>
<name>A0A0D2FX77_9EURO</name>
<sequence>MASKNGKSGRPENSRRIMKPSSIRNSTEPPVRREERRRIPLTHFTLLTVPEDPMLCAYLRSKEPVDVSLEMRMSSPSLDGPTPLNFRSASVPDSEPNSDIIDNADQLCLTEDGIPAIAANHVTKGGNVSELELELDKFMASLTATQSPDAVIQTIASTKVIHGTISPRPLK</sequence>
<reference evidence="2 3" key="1">
    <citation type="submission" date="2015-01" db="EMBL/GenBank/DDBJ databases">
        <title>The Genome Sequence of Capronia semiimmersa CBS27337.</title>
        <authorList>
            <consortium name="The Broad Institute Genomics Platform"/>
            <person name="Cuomo C."/>
            <person name="de Hoog S."/>
            <person name="Gorbushina A."/>
            <person name="Stielow B."/>
            <person name="Teixiera M."/>
            <person name="Abouelleil A."/>
            <person name="Chapman S.B."/>
            <person name="Priest M."/>
            <person name="Young S.K."/>
            <person name="Wortman J."/>
            <person name="Nusbaum C."/>
            <person name="Birren B."/>
        </authorList>
    </citation>
    <scope>NUCLEOTIDE SEQUENCE [LARGE SCALE GENOMIC DNA]</scope>
    <source>
        <strain evidence="2 3">CBS 27337</strain>
    </source>
</reference>
<dbReference type="EMBL" id="KN846957">
    <property type="protein sequence ID" value="KIW71060.1"/>
    <property type="molecule type" value="Genomic_DNA"/>
</dbReference>
<dbReference type="AlphaFoldDB" id="A0A0D2FX77"/>
<gene>
    <name evidence="2" type="ORF">PV04_03275</name>
</gene>
<evidence type="ECO:0000313" key="2">
    <source>
        <dbReference type="EMBL" id="KIW71060.1"/>
    </source>
</evidence>
<evidence type="ECO:0000256" key="1">
    <source>
        <dbReference type="SAM" id="MobiDB-lite"/>
    </source>
</evidence>
<dbReference type="Proteomes" id="UP000054266">
    <property type="component" value="Unassembled WGS sequence"/>
</dbReference>
<accession>A0A0D2FX77</accession>
<feature type="region of interest" description="Disordered" evidence="1">
    <location>
        <begin position="1"/>
        <end position="37"/>
    </location>
</feature>
<proteinExistence type="predicted"/>
<protein>
    <submittedName>
        <fullName evidence="2">Uncharacterized protein</fullName>
    </submittedName>
</protein>